<comment type="caution">
    <text evidence="4">The sequence shown here is derived from an EMBL/GenBank/DDBJ whole genome shotgun (WGS) entry which is preliminary data.</text>
</comment>
<evidence type="ECO:0000259" key="3">
    <source>
        <dbReference type="PROSITE" id="PS50090"/>
    </source>
</evidence>
<evidence type="ECO:0000313" key="5">
    <source>
        <dbReference type="Proteomes" id="UP000187203"/>
    </source>
</evidence>
<dbReference type="EMBL" id="AWUE01023868">
    <property type="protein sequence ID" value="OMO52367.1"/>
    <property type="molecule type" value="Genomic_DNA"/>
</dbReference>
<proteinExistence type="predicted"/>
<keyword evidence="1" id="KW-0175">Coiled coil</keyword>
<organism evidence="4 5">
    <name type="scientific">Corchorus olitorius</name>
    <dbReference type="NCBI Taxonomy" id="93759"/>
    <lineage>
        <taxon>Eukaryota</taxon>
        <taxon>Viridiplantae</taxon>
        <taxon>Streptophyta</taxon>
        <taxon>Embryophyta</taxon>
        <taxon>Tracheophyta</taxon>
        <taxon>Spermatophyta</taxon>
        <taxon>Magnoliopsida</taxon>
        <taxon>eudicotyledons</taxon>
        <taxon>Gunneridae</taxon>
        <taxon>Pentapetalae</taxon>
        <taxon>rosids</taxon>
        <taxon>malvids</taxon>
        <taxon>Malvales</taxon>
        <taxon>Malvaceae</taxon>
        <taxon>Grewioideae</taxon>
        <taxon>Apeibeae</taxon>
        <taxon>Corchorus</taxon>
    </lineage>
</organism>
<dbReference type="PANTHER" id="PTHR47211">
    <property type="entry name" value="TRIHELIX TRANSCRIPTION FACTOR ASR3"/>
    <property type="match status" value="1"/>
</dbReference>
<dbReference type="PROSITE" id="PS50090">
    <property type="entry name" value="MYB_LIKE"/>
    <property type="match status" value="1"/>
</dbReference>
<feature type="domain" description="Myb-like" evidence="3">
    <location>
        <begin position="31"/>
        <end position="108"/>
    </location>
</feature>
<dbReference type="InterPro" id="IPR001005">
    <property type="entry name" value="SANT/Myb"/>
</dbReference>
<dbReference type="STRING" id="93759.A0A1R3G2S8"/>
<gene>
    <name evidence="4" type="ORF">COLO4_37251</name>
</gene>
<sequence>MMGSDSAIMQENASSPLDEAKEQTFQATDGKKNTRHARWTREETIVLIQAKLAIEKRVGARNNRSSSIFESDQNNVSVSKWDSVSSYCKQHGVKREPVQCQKRWSNLLVDFKKIKTWESQIMKEDESFWKLRSDFRRERKLPGLFDREVYDILDGRRFAVAATPLAQLTVTTEIDNDRIDQEAAAEEDQVNEEKEANEKSGQANEKEAIATRTPLKTTGSPILGEFRETCPCSIARRGSMIQEGLKRRRLSMEGSKDIGWAKVLERNSNMINSQLEAQNKNYQLDRDQRKEQADTLVHALNKLTDVLVKIANKL</sequence>
<evidence type="ECO:0000256" key="2">
    <source>
        <dbReference type="SAM" id="MobiDB-lite"/>
    </source>
</evidence>
<accession>A0A1R3G2S8</accession>
<keyword evidence="5" id="KW-1185">Reference proteome</keyword>
<feature type="region of interest" description="Disordered" evidence="2">
    <location>
        <begin position="184"/>
        <end position="212"/>
    </location>
</feature>
<evidence type="ECO:0000256" key="1">
    <source>
        <dbReference type="SAM" id="Coils"/>
    </source>
</evidence>
<dbReference type="InterPro" id="IPR044822">
    <property type="entry name" value="Myb_DNA-bind_4"/>
</dbReference>
<dbReference type="OrthoDB" id="1865198at2759"/>
<feature type="region of interest" description="Disordered" evidence="2">
    <location>
        <begin position="1"/>
        <end position="36"/>
    </location>
</feature>
<dbReference type="PANTHER" id="PTHR47211:SF3">
    <property type="entry name" value="TRIHELIX TRANSCRIPTION FACTOR ASR3-LIKE"/>
    <property type="match status" value="1"/>
</dbReference>
<dbReference type="Gene3D" id="1.10.10.60">
    <property type="entry name" value="Homeodomain-like"/>
    <property type="match status" value="1"/>
</dbReference>
<reference evidence="5" key="1">
    <citation type="submission" date="2013-09" db="EMBL/GenBank/DDBJ databases">
        <title>Corchorus olitorius genome sequencing.</title>
        <authorList>
            <person name="Alam M."/>
            <person name="Haque M.S."/>
            <person name="Islam M.S."/>
            <person name="Emdad E.M."/>
            <person name="Islam M.M."/>
            <person name="Ahmed B."/>
            <person name="Halim A."/>
            <person name="Hossen Q.M.M."/>
            <person name="Hossain M.Z."/>
            <person name="Ahmed R."/>
            <person name="Khan M.M."/>
            <person name="Islam R."/>
            <person name="Rashid M.M."/>
            <person name="Khan S.A."/>
            <person name="Rahman M.S."/>
            <person name="Alam M."/>
            <person name="Yahiya A.S."/>
            <person name="Khan M.S."/>
            <person name="Azam M.S."/>
            <person name="Haque T."/>
            <person name="Lashkar M.Z.H."/>
            <person name="Akhand A.I."/>
            <person name="Morshed G."/>
            <person name="Roy S."/>
            <person name="Uddin K.S."/>
            <person name="Rabeya T."/>
            <person name="Hossain A.S."/>
            <person name="Chowdhury A."/>
            <person name="Snigdha A.R."/>
            <person name="Mortoza M.S."/>
            <person name="Matin S.A."/>
            <person name="Hoque S.M.E."/>
            <person name="Islam M.K."/>
            <person name="Roy D.K."/>
            <person name="Haider R."/>
            <person name="Moosa M.M."/>
            <person name="Elias S.M."/>
            <person name="Hasan A.M."/>
            <person name="Jahan S."/>
            <person name="Shafiuddin M."/>
            <person name="Mahmood N."/>
            <person name="Shommy N.S."/>
        </authorList>
    </citation>
    <scope>NUCLEOTIDE SEQUENCE [LARGE SCALE GENOMIC DNA]</scope>
    <source>
        <strain evidence="5">cv. O-4</strain>
    </source>
</reference>
<protein>
    <recommendedName>
        <fullName evidence="3">Myb-like domain-containing protein</fullName>
    </recommendedName>
</protein>
<name>A0A1R3G2S8_9ROSI</name>
<feature type="coiled-coil region" evidence="1">
    <location>
        <begin position="261"/>
        <end position="292"/>
    </location>
</feature>
<feature type="compositionally biased region" description="Basic and acidic residues" evidence="2">
    <location>
        <begin position="191"/>
        <end position="209"/>
    </location>
</feature>
<evidence type="ECO:0000313" key="4">
    <source>
        <dbReference type="EMBL" id="OMO52367.1"/>
    </source>
</evidence>
<dbReference type="Pfam" id="PF13837">
    <property type="entry name" value="Myb_DNA-bind_4"/>
    <property type="match status" value="1"/>
</dbReference>
<dbReference type="Proteomes" id="UP000187203">
    <property type="component" value="Unassembled WGS sequence"/>
</dbReference>
<dbReference type="AlphaFoldDB" id="A0A1R3G2S8"/>